<proteinExistence type="predicted"/>
<reference evidence="1 2" key="1">
    <citation type="journal article" date="2022" name="Nat. Ecol. Evol.">
        <title>A masculinizing supergene underlies an exaggerated male reproductive morph in a spider.</title>
        <authorList>
            <person name="Hendrickx F."/>
            <person name="De Corte Z."/>
            <person name="Sonet G."/>
            <person name="Van Belleghem S.M."/>
            <person name="Kostlbacher S."/>
            <person name="Vangestel C."/>
        </authorList>
    </citation>
    <scope>NUCLEOTIDE SEQUENCE [LARGE SCALE GENOMIC DNA]</scope>
    <source>
        <strain evidence="1">W744_W776</strain>
    </source>
</reference>
<evidence type="ECO:0000313" key="1">
    <source>
        <dbReference type="EMBL" id="KAG8190878.1"/>
    </source>
</evidence>
<dbReference type="AlphaFoldDB" id="A0AAV6V5A1"/>
<keyword evidence="2" id="KW-1185">Reference proteome</keyword>
<gene>
    <name evidence="1" type="ORF">JTE90_010303</name>
</gene>
<dbReference type="Proteomes" id="UP000827092">
    <property type="component" value="Unassembled WGS sequence"/>
</dbReference>
<dbReference type="EMBL" id="JAFNEN010000172">
    <property type="protein sequence ID" value="KAG8190878.1"/>
    <property type="molecule type" value="Genomic_DNA"/>
</dbReference>
<sequence length="80" mass="9207">MHASETLHFIPFGHENNNRSEIVANSTATYAEEDCLQTGKRIETDKTGVRNVHKLYPQTWSNVDPPSIHHIPKASWKMRH</sequence>
<protein>
    <submittedName>
        <fullName evidence="1">Uncharacterized protein</fullName>
    </submittedName>
</protein>
<organism evidence="1 2">
    <name type="scientific">Oedothorax gibbosus</name>
    <dbReference type="NCBI Taxonomy" id="931172"/>
    <lineage>
        <taxon>Eukaryota</taxon>
        <taxon>Metazoa</taxon>
        <taxon>Ecdysozoa</taxon>
        <taxon>Arthropoda</taxon>
        <taxon>Chelicerata</taxon>
        <taxon>Arachnida</taxon>
        <taxon>Araneae</taxon>
        <taxon>Araneomorphae</taxon>
        <taxon>Entelegynae</taxon>
        <taxon>Araneoidea</taxon>
        <taxon>Linyphiidae</taxon>
        <taxon>Erigoninae</taxon>
        <taxon>Oedothorax</taxon>
    </lineage>
</organism>
<accession>A0AAV6V5A1</accession>
<evidence type="ECO:0000313" key="2">
    <source>
        <dbReference type="Proteomes" id="UP000827092"/>
    </source>
</evidence>
<name>A0AAV6V5A1_9ARAC</name>
<comment type="caution">
    <text evidence="1">The sequence shown here is derived from an EMBL/GenBank/DDBJ whole genome shotgun (WGS) entry which is preliminary data.</text>
</comment>